<feature type="chain" id="PRO_5013481063" evidence="1">
    <location>
        <begin position="23"/>
        <end position="69"/>
    </location>
</feature>
<proteinExistence type="predicted"/>
<accession>A0A194AIX2</accession>
<evidence type="ECO:0000256" key="1">
    <source>
        <dbReference type="SAM" id="SignalP"/>
    </source>
</evidence>
<protein>
    <submittedName>
        <fullName evidence="2">Uncharacterized protein</fullName>
    </submittedName>
</protein>
<reference evidence="2" key="1">
    <citation type="submission" date="2016-03" db="EMBL/GenBank/DDBJ databases">
        <authorList>
            <person name="Ploux O."/>
        </authorList>
    </citation>
    <scope>NUCLEOTIDE SEQUENCE</scope>
    <source>
        <tissue evidence="2">Mantle</tissue>
    </source>
</reference>
<keyword evidence="1" id="KW-0732">Signal</keyword>
<dbReference type="AlphaFoldDB" id="A0A194AIX2"/>
<sequence length="69" mass="7973">MDRSCRILLVFCMLMVLTSVPAHGCYDISECYQQCYAVYTMCRMNCSGSWCAMCPVAYRQCKEQCRITC</sequence>
<organism evidence="2">
    <name type="scientific">Pinctada fucata</name>
    <name type="common">Akoya pearl oyster</name>
    <name type="synonym">Pinctada imbricata fucata</name>
    <dbReference type="NCBI Taxonomy" id="50426"/>
    <lineage>
        <taxon>Eukaryota</taxon>
        <taxon>Metazoa</taxon>
        <taxon>Spiralia</taxon>
        <taxon>Lophotrochozoa</taxon>
        <taxon>Mollusca</taxon>
        <taxon>Bivalvia</taxon>
        <taxon>Autobranchia</taxon>
        <taxon>Pteriomorphia</taxon>
        <taxon>Pterioida</taxon>
        <taxon>Pterioidea</taxon>
        <taxon>Pteriidae</taxon>
        <taxon>Pinctada</taxon>
    </lineage>
</organism>
<dbReference type="EMBL" id="GELH01001048">
    <property type="protein sequence ID" value="JAS03224.1"/>
    <property type="molecule type" value="Transcribed_RNA"/>
</dbReference>
<evidence type="ECO:0000313" key="2">
    <source>
        <dbReference type="EMBL" id="JAS03224.1"/>
    </source>
</evidence>
<feature type="signal peptide" evidence="1">
    <location>
        <begin position="1"/>
        <end position="22"/>
    </location>
</feature>
<dbReference type="EMBL" id="GELH01001047">
    <property type="protein sequence ID" value="JAS03225.1"/>
    <property type="molecule type" value="Transcribed_RNA"/>
</dbReference>
<name>A0A194AIX2_PINFU</name>